<evidence type="ECO:0000256" key="2">
    <source>
        <dbReference type="ARBA" id="ARBA00022801"/>
    </source>
</evidence>
<organism evidence="6 7">
    <name type="scientific">Starmerella bacillaris</name>
    <name type="common">Yeast</name>
    <name type="synonym">Candida zemplinina</name>
    <dbReference type="NCBI Taxonomy" id="1247836"/>
    <lineage>
        <taxon>Eukaryota</taxon>
        <taxon>Fungi</taxon>
        <taxon>Dikarya</taxon>
        <taxon>Ascomycota</taxon>
        <taxon>Saccharomycotina</taxon>
        <taxon>Dipodascomycetes</taxon>
        <taxon>Dipodascales</taxon>
        <taxon>Trichomonascaceae</taxon>
        <taxon>Starmerella</taxon>
    </lineage>
</organism>
<dbReference type="Gene3D" id="3.40.470.10">
    <property type="entry name" value="Uracil-DNA glycosylase-like domain"/>
    <property type="match status" value="1"/>
</dbReference>
<sequence length="231" mass="26594">MGLPDLSRFKFESQDRTKSNSQKVRKGTRTSTIRTRYPGYAKTNSWLGPLPPILRTGLSIVFVGFNPGLKSAIDGHHYAHHSNKFYKFLHWSHLTPVLFKPEQDVDFPELFNYGFTDLVPRATRSIKELSQEELEEAVYDLSARIKKYNPLIVCFVGKTIWMTFAKCLKWDKKKFEYGHDEIHRIGESHICVVPSSSGLNTLNSDDQLKAWKKVYEYAKESGAIPLHRKGD</sequence>
<proteinExistence type="predicted"/>
<evidence type="ECO:0000256" key="3">
    <source>
        <dbReference type="ARBA" id="ARBA00023204"/>
    </source>
</evidence>
<feature type="domain" description="Uracil-DNA glycosylase-like" evidence="5">
    <location>
        <begin position="57"/>
        <end position="217"/>
    </location>
</feature>
<dbReference type="PANTHER" id="PTHR12159:SF9">
    <property type="entry name" value="G_T MISMATCH-SPECIFIC THYMINE DNA GLYCOSYLASE"/>
    <property type="match status" value="1"/>
</dbReference>
<dbReference type="GO" id="GO:0006285">
    <property type="term" value="P:base-excision repair, AP site formation"/>
    <property type="evidence" value="ECO:0007669"/>
    <property type="project" value="InterPro"/>
</dbReference>
<evidence type="ECO:0000313" key="6">
    <source>
        <dbReference type="EMBL" id="GMM51938.1"/>
    </source>
</evidence>
<dbReference type="InterPro" id="IPR036895">
    <property type="entry name" value="Uracil-DNA_glycosylase-like_sf"/>
</dbReference>
<dbReference type="CDD" id="cd10028">
    <property type="entry name" value="UDG-F2_TDG_MUG"/>
    <property type="match status" value="1"/>
</dbReference>
<keyword evidence="1" id="KW-0227">DNA damage</keyword>
<dbReference type="PANTHER" id="PTHR12159">
    <property type="entry name" value="G/T AND G/U MISMATCH-SPECIFIC DNA GLYCOSYLASE"/>
    <property type="match status" value="1"/>
</dbReference>
<evidence type="ECO:0000259" key="5">
    <source>
        <dbReference type="Pfam" id="PF03167"/>
    </source>
</evidence>
<keyword evidence="2" id="KW-0378">Hydrolase</keyword>
<keyword evidence="7" id="KW-1185">Reference proteome</keyword>
<dbReference type="AlphaFoldDB" id="A0AAV5RL75"/>
<dbReference type="GO" id="GO:0008263">
    <property type="term" value="F:pyrimidine-specific mismatch base pair DNA N-glycosylase activity"/>
    <property type="evidence" value="ECO:0007669"/>
    <property type="project" value="TreeGrafter"/>
</dbReference>
<dbReference type="EMBL" id="BTGC01000008">
    <property type="protein sequence ID" value="GMM51938.1"/>
    <property type="molecule type" value="Genomic_DNA"/>
</dbReference>
<dbReference type="Proteomes" id="UP001362899">
    <property type="component" value="Unassembled WGS sequence"/>
</dbReference>
<evidence type="ECO:0000313" key="7">
    <source>
        <dbReference type="Proteomes" id="UP001362899"/>
    </source>
</evidence>
<name>A0AAV5RL75_STABA</name>
<keyword evidence="3" id="KW-0234">DNA repair</keyword>
<dbReference type="InterPro" id="IPR015637">
    <property type="entry name" value="MUG/TDG"/>
</dbReference>
<dbReference type="SUPFAM" id="SSF52141">
    <property type="entry name" value="Uracil-DNA glycosylase-like"/>
    <property type="match status" value="1"/>
</dbReference>
<reference evidence="6 7" key="1">
    <citation type="journal article" date="2023" name="Elife">
        <title>Identification of key yeast species and microbe-microbe interactions impacting larval growth of Drosophila in the wild.</title>
        <authorList>
            <person name="Mure A."/>
            <person name="Sugiura Y."/>
            <person name="Maeda R."/>
            <person name="Honda K."/>
            <person name="Sakurai N."/>
            <person name="Takahashi Y."/>
            <person name="Watada M."/>
            <person name="Katoh T."/>
            <person name="Gotoh A."/>
            <person name="Gotoh Y."/>
            <person name="Taniguchi I."/>
            <person name="Nakamura K."/>
            <person name="Hayashi T."/>
            <person name="Katayama T."/>
            <person name="Uemura T."/>
            <person name="Hattori Y."/>
        </authorList>
    </citation>
    <scope>NUCLEOTIDE SEQUENCE [LARGE SCALE GENOMIC DNA]</scope>
    <source>
        <strain evidence="6 7">SB-73</strain>
    </source>
</reference>
<feature type="region of interest" description="Disordered" evidence="4">
    <location>
        <begin position="12"/>
        <end position="32"/>
    </location>
</feature>
<evidence type="ECO:0000256" key="1">
    <source>
        <dbReference type="ARBA" id="ARBA00022763"/>
    </source>
</evidence>
<protein>
    <recommendedName>
        <fullName evidence="5">Uracil-DNA glycosylase-like domain-containing protein</fullName>
    </recommendedName>
</protein>
<dbReference type="Pfam" id="PF03167">
    <property type="entry name" value="UDG"/>
    <property type="match status" value="1"/>
</dbReference>
<comment type="caution">
    <text evidence="6">The sequence shown here is derived from an EMBL/GenBank/DDBJ whole genome shotgun (WGS) entry which is preliminary data.</text>
</comment>
<dbReference type="InterPro" id="IPR005122">
    <property type="entry name" value="Uracil-DNA_glycosylase-like"/>
</dbReference>
<accession>A0AAV5RL75</accession>
<dbReference type="GO" id="GO:0004844">
    <property type="term" value="F:uracil DNA N-glycosylase activity"/>
    <property type="evidence" value="ECO:0007669"/>
    <property type="project" value="TreeGrafter"/>
</dbReference>
<gene>
    <name evidence="6" type="ORF">DASB73_029010</name>
</gene>
<evidence type="ECO:0000256" key="4">
    <source>
        <dbReference type="SAM" id="MobiDB-lite"/>
    </source>
</evidence>